<dbReference type="Proteomes" id="UP000253727">
    <property type="component" value="Unassembled WGS sequence"/>
</dbReference>
<proteinExistence type="predicted"/>
<dbReference type="AlphaFoldDB" id="A0A369Q7L6"/>
<reference evidence="2 3" key="1">
    <citation type="submission" date="2018-04" db="EMBL/GenBank/DDBJ databases">
        <title>Altererythrobacter sp. HME9302 genome sequencing and assembly.</title>
        <authorList>
            <person name="Kang H."/>
            <person name="Kim H."/>
            <person name="Joh K."/>
        </authorList>
    </citation>
    <scope>NUCLEOTIDE SEQUENCE [LARGE SCALE GENOMIC DNA]</scope>
    <source>
        <strain evidence="2 3">HME9302</strain>
    </source>
</reference>
<evidence type="ECO:0000313" key="2">
    <source>
        <dbReference type="EMBL" id="RDC60704.1"/>
    </source>
</evidence>
<dbReference type="EMBL" id="QBKA01000002">
    <property type="protein sequence ID" value="RDC60704.1"/>
    <property type="molecule type" value="Genomic_DNA"/>
</dbReference>
<gene>
    <name evidence="2" type="ORF">HME9302_01919</name>
</gene>
<dbReference type="RefSeq" id="WP_147270800.1">
    <property type="nucleotide sequence ID" value="NZ_QBKA01000002.1"/>
</dbReference>
<evidence type="ECO:0000256" key="1">
    <source>
        <dbReference type="SAM" id="SignalP"/>
    </source>
</evidence>
<sequence>MRITLAIVLATSLVAVPVLAQKGDTPPSNEPSDPSEEIVVAGPGDADDRQNEREAAKTVFAGSRIARQPLIVDTPIATNTSLGGLTPGSGMDPAGGYTRTRRTKTCISSDPAMSKRAACLMGEAQAAYAAGDMAEADHLYAAIADMPELGIDERRAAMEWRYRLARQSGAKETAEAVLEGLIDSGSMDWADEVSARRSLVASALRSGDKGLALERLVSLRQAGMADAQNLANLAILGREQGLPDTAETMRAAIAKLEADGRDIPAGWREFAAETNPN</sequence>
<organism evidence="2 3">
    <name type="scientific">Alteripontixanthobacter maritimus</name>
    <dbReference type="NCBI Taxonomy" id="2161824"/>
    <lineage>
        <taxon>Bacteria</taxon>
        <taxon>Pseudomonadati</taxon>
        <taxon>Pseudomonadota</taxon>
        <taxon>Alphaproteobacteria</taxon>
        <taxon>Sphingomonadales</taxon>
        <taxon>Erythrobacteraceae</taxon>
        <taxon>Alteripontixanthobacter</taxon>
    </lineage>
</organism>
<keyword evidence="1" id="KW-0732">Signal</keyword>
<comment type="caution">
    <text evidence="2">The sequence shown here is derived from an EMBL/GenBank/DDBJ whole genome shotgun (WGS) entry which is preliminary data.</text>
</comment>
<accession>A0A369Q7L6</accession>
<protein>
    <submittedName>
        <fullName evidence="2">Uncharacterized protein</fullName>
    </submittedName>
</protein>
<keyword evidence="3" id="KW-1185">Reference proteome</keyword>
<name>A0A369Q7L6_9SPHN</name>
<evidence type="ECO:0000313" key="3">
    <source>
        <dbReference type="Proteomes" id="UP000253727"/>
    </source>
</evidence>
<feature type="chain" id="PRO_5016810631" evidence="1">
    <location>
        <begin position="21"/>
        <end position="277"/>
    </location>
</feature>
<feature type="signal peptide" evidence="1">
    <location>
        <begin position="1"/>
        <end position="20"/>
    </location>
</feature>